<dbReference type="CDD" id="cd02209">
    <property type="entry name" value="cupin_XRE_C"/>
    <property type="match status" value="1"/>
</dbReference>
<evidence type="ECO:0000259" key="3">
    <source>
        <dbReference type="PROSITE" id="PS50943"/>
    </source>
</evidence>
<evidence type="ECO:0000256" key="1">
    <source>
        <dbReference type="ARBA" id="ARBA00023125"/>
    </source>
</evidence>
<evidence type="ECO:0000256" key="2">
    <source>
        <dbReference type="SAM" id="MobiDB-lite"/>
    </source>
</evidence>
<keyword evidence="5" id="KW-1185">Reference proteome</keyword>
<dbReference type="InterPro" id="IPR050807">
    <property type="entry name" value="TransReg_Diox_bact_type"/>
</dbReference>
<dbReference type="Gene3D" id="2.60.120.10">
    <property type="entry name" value="Jelly Rolls"/>
    <property type="match status" value="1"/>
</dbReference>
<dbReference type="PANTHER" id="PTHR46797">
    <property type="entry name" value="HTH-TYPE TRANSCRIPTIONAL REGULATOR"/>
    <property type="match status" value="1"/>
</dbReference>
<organism evidence="4 5">
    <name type="scientific">Alsobacter ponti</name>
    <dbReference type="NCBI Taxonomy" id="2962936"/>
    <lineage>
        <taxon>Bacteria</taxon>
        <taxon>Pseudomonadati</taxon>
        <taxon>Pseudomonadota</taxon>
        <taxon>Alphaproteobacteria</taxon>
        <taxon>Hyphomicrobiales</taxon>
        <taxon>Alsobacteraceae</taxon>
        <taxon>Alsobacter</taxon>
    </lineage>
</organism>
<feature type="region of interest" description="Disordered" evidence="2">
    <location>
        <begin position="200"/>
        <end position="224"/>
    </location>
</feature>
<dbReference type="CDD" id="cd00093">
    <property type="entry name" value="HTH_XRE"/>
    <property type="match status" value="1"/>
</dbReference>
<dbReference type="SMART" id="SM00530">
    <property type="entry name" value="HTH_XRE"/>
    <property type="match status" value="1"/>
</dbReference>
<dbReference type="Pfam" id="PF01381">
    <property type="entry name" value="HTH_3"/>
    <property type="match status" value="1"/>
</dbReference>
<proteinExistence type="predicted"/>
<dbReference type="PANTHER" id="PTHR46797:SF25">
    <property type="entry name" value="TRANSCRIPTIONAL REGULATOR"/>
    <property type="match status" value="1"/>
</dbReference>
<name>A0ABT1LEC6_9HYPH</name>
<evidence type="ECO:0000313" key="4">
    <source>
        <dbReference type="EMBL" id="MCP8939839.1"/>
    </source>
</evidence>
<dbReference type="InterPro" id="IPR001387">
    <property type="entry name" value="Cro/C1-type_HTH"/>
</dbReference>
<dbReference type="Pfam" id="PF07883">
    <property type="entry name" value="Cupin_2"/>
    <property type="match status" value="1"/>
</dbReference>
<protein>
    <submittedName>
        <fullName evidence="4">XRE family transcriptional regulator</fullName>
    </submittedName>
</protein>
<dbReference type="Proteomes" id="UP001205890">
    <property type="component" value="Unassembled WGS sequence"/>
</dbReference>
<dbReference type="InterPro" id="IPR011051">
    <property type="entry name" value="RmlC_Cupin_sf"/>
</dbReference>
<keyword evidence="1" id="KW-0238">DNA-binding</keyword>
<gene>
    <name evidence="4" type="ORF">NK718_15025</name>
</gene>
<dbReference type="InterPro" id="IPR013096">
    <property type="entry name" value="Cupin_2"/>
</dbReference>
<dbReference type="SUPFAM" id="SSF51182">
    <property type="entry name" value="RmlC-like cupins"/>
    <property type="match status" value="1"/>
</dbReference>
<comment type="caution">
    <text evidence="4">The sequence shown here is derived from an EMBL/GenBank/DDBJ whole genome shotgun (WGS) entry which is preliminary data.</text>
</comment>
<dbReference type="SUPFAM" id="SSF47413">
    <property type="entry name" value="lambda repressor-like DNA-binding domains"/>
    <property type="match status" value="1"/>
</dbReference>
<reference evidence="4 5" key="1">
    <citation type="submission" date="2022-07" db="EMBL/GenBank/DDBJ databases">
        <authorList>
            <person name="Li W.-J."/>
            <person name="Deng Q.-Q."/>
        </authorList>
    </citation>
    <scope>NUCLEOTIDE SEQUENCE [LARGE SCALE GENOMIC DNA]</scope>
    <source>
        <strain evidence="4 5">SYSU M60028</strain>
    </source>
</reference>
<dbReference type="Gene3D" id="1.10.260.40">
    <property type="entry name" value="lambda repressor-like DNA-binding domains"/>
    <property type="match status" value="1"/>
</dbReference>
<dbReference type="InterPro" id="IPR014710">
    <property type="entry name" value="RmlC-like_jellyroll"/>
</dbReference>
<evidence type="ECO:0000313" key="5">
    <source>
        <dbReference type="Proteomes" id="UP001205890"/>
    </source>
</evidence>
<dbReference type="InterPro" id="IPR010982">
    <property type="entry name" value="Lambda_DNA-bd_dom_sf"/>
</dbReference>
<dbReference type="RefSeq" id="WP_254743859.1">
    <property type="nucleotide sequence ID" value="NZ_JANCLU010000015.1"/>
</dbReference>
<accession>A0ABT1LEC6</accession>
<dbReference type="PROSITE" id="PS50943">
    <property type="entry name" value="HTH_CROC1"/>
    <property type="match status" value="1"/>
</dbReference>
<sequence length="224" mass="23853">MNASPAASTDRASRPKVGAAIRSRRRQVGMTLQALCDAAGISVGYLSQVERDLATPSLGTLAQIAQALDVGVDYFIATPSVEDAITRAGQRERFQVDGSSCVYERIAADFAGNVLSSFVMTVPPGFRSETVSHEGEEIVYVIEGAITQTVDGEAVALRAGDSMHFRGNRPHAWANETNAPARLLWTGTLALFRPRAAKIAGKTATKDGGGTTKTSTRTRRESPK</sequence>
<feature type="domain" description="HTH cro/C1-type" evidence="3">
    <location>
        <begin position="21"/>
        <end position="75"/>
    </location>
</feature>
<dbReference type="EMBL" id="JANCLU010000015">
    <property type="protein sequence ID" value="MCP8939839.1"/>
    <property type="molecule type" value="Genomic_DNA"/>
</dbReference>